<proteinExistence type="predicted"/>
<dbReference type="InterPro" id="IPR018687">
    <property type="entry name" value="DUF2177_membr"/>
</dbReference>
<sequence length="133" mass="14183">MRRYLIAYAVAAVVFLALDMTWLGVIAHELYRDEIGPLILETPRLGPAAAFYLIYLAGVVIFAIRPALASGRLAEAALMGTVFGFIAYATYDLTNLATLKGFSLTVTFADLAWGAFVSAAAAGAGYLAAKRWG</sequence>
<dbReference type="EMBL" id="JAUSVS010000001">
    <property type="protein sequence ID" value="MDQ0462573.1"/>
    <property type="molecule type" value="Genomic_DNA"/>
</dbReference>
<keyword evidence="1" id="KW-0812">Transmembrane</keyword>
<comment type="caution">
    <text evidence="2">The sequence shown here is derived from an EMBL/GenBank/DDBJ whole genome shotgun (WGS) entry which is preliminary data.</text>
</comment>
<feature type="transmembrane region" description="Helical" evidence="1">
    <location>
        <begin position="45"/>
        <end position="64"/>
    </location>
</feature>
<feature type="transmembrane region" description="Helical" evidence="1">
    <location>
        <begin position="73"/>
        <end position="91"/>
    </location>
</feature>
<keyword evidence="1" id="KW-1133">Transmembrane helix</keyword>
<gene>
    <name evidence="2" type="ORF">QO010_000321</name>
</gene>
<organism evidence="2 3">
    <name type="scientific">Caulobacter ginsengisoli</name>
    <dbReference type="NCBI Taxonomy" id="400775"/>
    <lineage>
        <taxon>Bacteria</taxon>
        <taxon>Pseudomonadati</taxon>
        <taxon>Pseudomonadota</taxon>
        <taxon>Alphaproteobacteria</taxon>
        <taxon>Caulobacterales</taxon>
        <taxon>Caulobacteraceae</taxon>
        <taxon>Caulobacter</taxon>
    </lineage>
</organism>
<feature type="transmembrane region" description="Helical" evidence="1">
    <location>
        <begin position="5"/>
        <end position="25"/>
    </location>
</feature>
<feature type="transmembrane region" description="Helical" evidence="1">
    <location>
        <begin position="111"/>
        <end position="129"/>
    </location>
</feature>
<evidence type="ECO:0000313" key="3">
    <source>
        <dbReference type="Proteomes" id="UP001228905"/>
    </source>
</evidence>
<reference evidence="2 3" key="1">
    <citation type="submission" date="2023-07" db="EMBL/GenBank/DDBJ databases">
        <title>Genomic Encyclopedia of Type Strains, Phase IV (KMG-IV): sequencing the most valuable type-strain genomes for metagenomic binning, comparative biology and taxonomic classification.</title>
        <authorList>
            <person name="Goeker M."/>
        </authorList>
    </citation>
    <scope>NUCLEOTIDE SEQUENCE [LARGE SCALE GENOMIC DNA]</scope>
    <source>
        <strain evidence="2 3">DSM 18695</strain>
    </source>
</reference>
<keyword evidence="1" id="KW-0472">Membrane</keyword>
<protein>
    <submittedName>
        <fullName evidence="2">Membrane protein</fullName>
    </submittedName>
</protein>
<evidence type="ECO:0000313" key="2">
    <source>
        <dbReference type="EMBL" id="MDQ0462573.1"/>
    </source>
</evidence>
<name>A0ABU0IKN5_9CAUL</name>
<evidence type="ECO:0000256" key="1">
    <source>
        <dbReference type="SAM" id="Phobius"/>
    </source>
</evidence>
<dbReference type="RefSeq" id="WP_307345063.1">
    <property type="nucleotide sequence ID" value="NZ_JAUSVS010000001.1"/>
</dbReference>
<accession>A0ABU0IKN5</accession>
<dbReference type="Pfam" id="PF09945">
    <property type="entry name" value="DUF2177"/>
    <property type="match status" value="1"/>
</dbReference>
<dbReference type="Proteomes" id="UP001228905">
    <property type="component" value="Unassembled WGS sequence"/>
</dbReference>
<keyword evidence="3" id="KW-1185">Reference proteome</keyword>